<dbReference type="EMBL" id="JBBXMP010000003">
    <property type="protein sequence ID" value="KAL0071374.1"/>
    <property type="molecule type" value="Genomic_DNA"/>
</dbReference>
<evidence type="ECO:0000256" key="2">
    <source>
        <dbReference type="SAM" id="MobiDB-lite"/>
    </source>
</evidence>
<feature type="compositionally biased region" description="Polar residues" evidence="2">
    <location>
        <begin position="24"/>
        <end position="36"/>
    </location>
</feature>
<feature type="compositionally biased region" description="Low complexity" evidence="2">
    <location>
        <begin position="1"/>
        <end position="11"/>
    </location>
</feature>
<dbReference type="Proteomes" id="UP001437256">
    <property type="component" value="Unassembled WGS sequence"/>
</dbReference>
<feature type="compositionally biased region" description="Low complexity" evidence="2">
    <location>
        <begin position="214"/>
        <end position="239"/>
    </location>
</feature>
<reference evidence="3 4" key="1">
    <citation type="submission" date="2024-05" db="EMBL/GenBank/DDBJ databases">
        <title>A draft genome resource for the thread blight pathogen Marasmius tenuissimus strain MS-2.</title>
        <authorList>
            <person name="Yulfo-Soto G.E."/>
            <person name="Baruah I.K."/>
            <person name="Amoako-Attah I."/>
            <person name="Bukari Y."/>
            <person name="Meinhardt L.W."/>
            <person name="Bailey B.A."/>
            <person name="Cohen S.P."/>
        </authorList>
    </citation>
    <scope>NUCLEOTIDE SEQUENCE [LARGE SCALE GENOMIC DNA]</scope>
    <source>
        <strain evidence="3 4">MS-2</strain>
    </source>
</reference>
<keyword evidence="1" id="KW-0175">Coiled coil</keyword>
<feature type="compositionally biased region" description="Low complexity" evidence="2">
    <location>
        <begin position="86"/>
        <end position="103"/>
    </location>
</feature>
<dbReference type="InterPro" id="IPR018800">
    <property type="entry name" value="PRCC"/>
</dbReference>
<evidence type="ECO:0000256" key="1">
    <source>
        <dbReference type="SAM" id="Coils"/>
    </source>
</evidence>
<dbReference type="Pfam" id="PF10253">
    <property type="entry name" value="PRCC"/>
    <property type="match status" value="1"/>
</dbReference>
<evidence type="ECO:0000313" key="3">
    <source>
        <dbReference type="EMBL" id="KAL0071374.1"/>
    </source>
</evidence>
<evidence type="ECO:0008006" key="5">
    <source>
        <dbReference type="Google" id="ProtNLM"/>
    </source>
</evidence>
<feature type="compositionally biased region" description="Low complexity" evidence="2">
    <location>
        <begin position="166"/>
        <end position="179"/>
    </location>
</feature>
<gene>
    <name evidence="3" type="ORF">AAF712_001231</name>
</gene>
<sequence length="399" mass="42362">MLGVEDYGSGSESEDDSSQVVPLKQTNLPSIKSSSLVLPPPGTKPGTTTTSTGKAKRKIAIGLPALKPVEDEDGIDEKPVSKKPKLSSGAGASSLLSMLPAPKQKVVPTGPAAPQRVLGGGQGPGLVFNARPPPTTEAGSEDVGATDETNTEDPADEDAPPKATNPAPTLPSFLPPSLLKGKSNISLEEGKPRAPPRTATVKAAPAVDFFSLGTPSSSSSSTTAPSTSASRTSSVPFSAAPEVPTFEVPEPSVHDPYPGYYQLPSGQWAAHDPQYYEKFRKKWEADYNAHVRALEKGSAKGFEGYDRGSVEDVDGAKEMERAKREVKELEERKAITKVAQGEPAQPNMKLNASKMSGIARSRHQLATMLNEAYMNREALEEKIAEGRRNRKEAGNKYGF</sequence>
<feature type="coiled-coil region" evidence="1">
    <location>
        <begin position="312"/>
        <end position="339"/>
    </location>
</feature>
<name>A0ABR3ADF3_9AGAR</name>
<feature type="compositionally biased region" description="Acidic residues" evidence="2">
    <location>
        <begin position="149"/>
        <end position="158"/>
    </location>
</feature>
<proteinExistence type="predicted"/>
<dbReference type="PANTHER" id="PTHR13621:SF2">
    <property type="entry name" value="PROLINE-RICH PROTEIN PRCC"/>
    <property type="match status" value="1"/>
</dbReference>
<accession>A0ABR3ADF3</accession>
<feature type="region of interest" description="Disordered" evidence="2">
    <location>
        <begin position="1"/>
        <end position="251"/>
    </location>
</feature>
<protein>
    <recommendedName>
        <fullName evidence="5">Mitotic checkpoint regulator, MAD2B-interacting-domain-containing protein</fullName>
    </recommendedName>
</protein>
<comment type="caution">
    <text evidence="3">The sequence shown here is derived from an EMBL/GenBank/DDBJ whole genome shotgun (WGS) entry which is preliminary data.</text>
</comment>
<organism evidence="3 4">
    <name type="scientific">Marasmius tenuissimus</name>
    <dbReference type="NCBI Taxonomy" id="585030"/>
    <lineage>
        <taxon>Eukaryota</taxon>
        <taxon>Fungi</taxon>
        <taxon>Dikarya</taxon>
        <taxon>Basidiomycota</taxon>
        <taxon>Agaricomycotina</taxon>
        <taxon>Agaricomycetes</taxon>
        <taxon>Agaricomycetidae</taxon>
        <taxon>Agaricales</taxon>
        <taxon>Marasmiineae</taxon>
        <taxon>Marasmiaceae</taxon>
        <taxon>Marasmius</taxon>
    </lineage>
</organism>
<keyword evidence="4" id="KW-1185">Reference proteome</keyword>
<feature type="coiled-coil region" evidence="1">
    <location>
        <begin position="369"/>
        <end position="396"/>
    </location>
</feature>
<feature type="compositionally biased region" description="Low complexity" evidence="2">
    <location>
        <begin position="44"/>
        <end position="53"/>
    </location>
</feature>
<evidence type="ECO:0000313" key="4">
    <source>
        <dbReference type="Proteomes" id="UP001437256"/>
    </source>
</evidence>
<dbReference type="PANTHER" id="PTHR13621">
    <property type="entry name" value="PROLINE-RICH PROTEIN PRCC"/>
    <property type="match status" value="1"/>
</dbReference>